<dbReference type="InterPro" id="IPR036583">
    <property type="entry name" value="23S_rRNA_IVS_sf"/>
</dbReference>
<dbReference type="Pfam" id="PF05635">
    <property type="entry name" value="23S_rRNA_IVP"/>
    <property type="match status" value="1"/>
</dbReference>
<gene>
    <name evidence="1" type="ORF">WA1_47735</name>
</gene>
<keyword evidence="2" id="KW-1185">Reference proteome</keyword>
<dbReference type="PANTHER" id="PTHR38471:SF2">
    <property type="entry name" value="FOUR HELIX BUNDLE PROTEIN"/>
    <property type="match status" value="1"/>
</dbReference>
<dbReference type="PANTHER" id="PTHR38471">
    <property type="entry name" value="FOUR HELIX BUNDLE PROTEIN"/>
    <property type="match status" value="1"/>
</dbReference>
<name>A0A139WXZ5_9CYAN</name>
<proteinExistence type="predicted"/>
<protein>
    <submittedName>
        <fullName evidence="1">Four helix bundle protein</fullName>
    </submittedName>
</protein>
<dbReference type="InterPro" id="IPR012657">
    <property type="entry name" value="23S_rRNA-intervening_sequence"/>
</dbReference>
<dbReference type="STRING" id="128403.WA1_47735"/>
<dbReference type="SUPFAM" id="SSF158446">
    <property type="entry name" value="IVS-encoded protein-like"/>
    <property type="match status" value="1"/>
</dbReference>
<dbReference type="NCBIfam" id="TIGR02436">
    <property type="entry name" value="four helix bundle protein"/>
    <property type="match status" value="1"/>
</dbReference>
<dbReference type="Proteomes" id="UP000076925">
    <property type="component" value="Unassembled WGS sequence"/>
</dbReference>
<comment type="caution">
    <text evidence="1">The sequence shown here is derived from an EMBL/GenBank/DDBJ whole genome shotgun (WGS) entry which is preliminary data.</text>
</comment>
<evidence type="ECO:0000313" key="2">
    <source>
        <dbReference type="Proteomes" id="UP000076925"/>
    </source>
</evidence>
<dbReference type="RefSeq" id="WP_017747489.1">
    <property type="nucleotide sequence ID" value="NZ_KQ976354.1"/>
</dbReference>
<dbReference type="AlphaFoldDB" id="A0A139WXZ5"/>
<organism evidence="1 2">
    <name type="scientific">Scytonema hofmannii PCC 7110</name>
    <dbReference type="NCBI Taxonomy" id="128403"/>
    <lineage>
        <taxon>Bacteria</taxon>
        <taxon>Bacillati</taxon>
        <taxon>Cyanobacteriota</taxon>
        <taxon>Cyanophyceae</taxon>
        <taxon>Nostocales</taxon>
        <taxon>Scytonemataceae</taxon>
        <taxon>Scytonema</taxon>
    </lineage>
</organism>
<sequence length="137" mass="15583">MIVHISISERTKNFAVRIIKACSFLEEQSGVCRTLSKQLLRSGTAIGANVREGQSAQSNKDFLSKLEIALKEVRETQYWLEILIESELVEKHKFDSLLQEANEIGKILALLNQSMNHAIALSLRVRRARSANEQYLR</sequence>
<dbReference type="Gene3D" id="1.20.1440.60">
    <property type="entry name" value="23S rRNA-intervening sequence"/>
    <property type="match status" value="1"/>
</dbReference>
<dbReference type="EMBL" id="ANNX02000047">
    <property type="protein sequence ID" value="KYC37314.1"/>
    <property type="molecule type" value="Genomic_DNA"/>
</dbReference>
<accession>A0A139WXZ5</accession>
<reference evidence="1 2" key="1">
    <citation type="journal article" date="2013" name="Genome Biol. Evol.">
        <title>Genomes of Stigonematalean cyanobacteria (subsection V) and the evolution of oxygenic photosynthesis from prokaryotes to plastids.</title>
        <authorList>
            <person name="Dagan T."/>
            <person name="Roettger M."/>
            <person name="Stucken K."/>
            <person name="Landan G."/>
            <person name="Koch R."/>
            <person name="Major P."/>
            <person name="Gould S.B."/>
            <person name="Goremykin V.V."/>
            <person name="Rippka R."/>
            <person name="Tandeau de Marsac N."/>
            <person name="Gugger M."/>
            <person name="Lockhart P.J."/>
            <person name="Allen J.F."/>
            <person name="Brune I."/>
            <person name="Maus I."/>
            <person name="Puhler A."/>
            <person name="Martin W.F."/>
        </authorList>
    </citation>
    <scope>NUCLEOTIDE SEQUENCE [LARGE SCALE GENOMIC DNA]</scope>
    <source>
        <strain evidence="1 2">PCC 7110</strain>
    </source>
</reference>
<evidence type="ECO:0000313" key="1">
    <source>
        <dbReference type="EMBL" id="KYC37314.1"/>
    </source>
</evidence>